<evidence type="ECO:0000313" key="3">
    <source>
        <dbReference type="EMBL" id="RKD15261.1"/>
    </source>
</evidence>
<protein>
    <recommendedName>
        <fullName evidence="5">Lipopolysaccharide assembly protein A domain-containing protein</fullName>
    </recommendedName>
</protein>
<accession>A0A419S593</accession>
<proteinExistence type="predicted"/>
<comment type="caution">
    <text evidence="3">The sequence shown here is derived from an EMBL/GenBank/DDBJ whole genome shotgun (WGS) entry which is preliminary data.</text>
</comment>
<keyword evidence="2" id="KW-1133">Transmembrane helix</keyword>
<reference evidence="3 4" key="1">
    <citation type="submission" date="2016-07" db="EMBL/GenBank/DDBJ databases">
        <title>Genome of Pelobium manganitolerans.</title>
        <authorList>
            <person name="Wu S."/>
            <person name="Wang G."/>
        </authorList>
    </citation>
    <scope>NUCLEOTIDE SEQUENCE [LARGE SCALE GENOMIC DNA]</scope>
    <source>
        <strain evidence="3 4">YS-25</strain>
    </source>
</reference>
<keyword evidence="4" id="KW-1185">Reference proteome</keyword>
<name>A0A419S593_9SPHI</name>
<dbReference type="RefSeq" id="WP_120182228.1">
    <property type="nucleotide sequence ID" value="NZ_CBINCU010000004.1"/>
</dbReference>
<sequence>MSFKTILIIICSVALTIVCMQNMEPANIQILWMEFTVAKLWMLLTCAFFGFVIGILVARPKKRIIPQENSAEVPFEINRPVGDDELSNNSKKQLSDEDRDYLY</sequence>
<organism evidence="3 4">
    <name type="scientific">Pelobium manganitolerans</name>
    <dbReference type="NCBI Taxonomy" id="1842495"/>
    <lineage>
        <taxon>Bacteria</taxon>
        <taxon>Pseudomonadati</taxon>
        <taxon>Bacteroidota</taxon>
        <taxon>Sphingobacteriia</taxon>
        <taxon>Sphingobacteriales</taxon>
        <taxon>Sphingobacteriaceae</taxon>
        <taxon>Pelobium</taxon>
    </lineage>
</organism>
<dbReference type="EMBL" id="MBTA01000025">
    <property type="protein sequence ID" value="RKD15261.1"/>
    <property type="molecule type" value="Genomic_DNA"/>
</dbReference>
<evidence type="ECO:0008006" key="5">
    <source>
        <dbReference type="Google" id="ProtNLM"/>
    </source>
</evidence>
<evidence type="ECO:0000256" key="2">
    <source>
        <dbReference type="SAM" id="Phobius"/>
    </source>
</evidence>
<dbReference type="AlphaFoldDB" id="A0A419S593"/>
<evidence type="ECO:0000256" key="1">
    <source>
        <dbReference type="SAM" id="MobiDB-lite"/>
    </source>
</evidence>
<feature type="compositionally biased region" description="Basic and acidic residues" evidence="1">
    <location>
        <begin position="93"/>
        <end position="103"/>
    </location>
</feature>
<dbReference type="Proteomes" id="UP000283433">
    <property type="component" value="Unassembled WGS sequence"/>
</dbReference>
<keyword evidence="2" id="KW-0472">Membrane</keyword>
<dbReference type="OrthoDB" id="798432at2"/>
<evidence type="ECO:0000313" key="4">
    <source>
        <dbReference type="Proteomes" id="UP000283433"/>
    </source>
</evidence>
<keyword evidence="2" id="KW-0812">Transmembrane</keyword>
<feature type="region of interest" description="Disordered" evidence="1">
    <location>
        <begin position="79"/>
        <end position="103"/>
    </location>
</feature>
<gene>
    <name evidence="3" type="ORF">BCY91_07060</name>
</gene>
<feature type="transmembrane region" description="Helical" evidence="2">
    <location>
        <begin position="36"/>
        <end position="58"/>
    </location>
</feature>